<dbReference type="Proteomes" id="UP000529795">
    <property type="component" value="Unassembled WGS sequence"/>
</dbReference>
<keyword evidence="4" id="KW-0963">Cytoplasm</keyword>
<evidence type="ECO:0000313" key="6">
    <source>
        <dbReference type="Proteomes" id="UP000529795"/>
    </source>
</evidence>
<comment type="caution">
    <text evidence="5">The sequence shown here is derived from an EMBL/GenBank/DDBJ whole genome shotgun (WGS) entry which is preliminary data.</text>
</comment>
<gene>
    <name evidence="5" type="ORF">GGQ80_001561</name>
</gene>
<dbReference type="RefSeq" id="WP_343050938.1">
    <property type="nucleotide sequence ID" value="NZ_JACIEV010000004.1"/>
</dbReference>
<dbReference type="NCBIfam" id="TIGR00419">
    <property type="entry name" value="tim"/>
    <property type="match status" value="1"/>
</dbReference>
<dbReference type="EMBL" id="JACIEV010000004">
    <property type="protein sequence ID" value="MBB4153655.1"/>
    <property type="molecule type" value="Genomic_DNA"/>
</dbReference>
<comment type="pathway">
    <text evidence="4">Carbohydrate biosynthesis; gluconeogenesis.</text>
</comment>
<evidence type="ECO:0000256" key="2">
    <source>
        <dbReference type="ARBA" id="ARBA00007422"/>
    </source>
</evidence>
<dbReference type="GO" id="GO:0006096">
    <property type="term" value="P:glycolytic process"/>
    <property type="evidence" value="ECO:0007669"/>
    <property type="project" value="UniProtKB-UniRule"/>
</dbReference>
<reference evidence="5 6" key="1">
    <citation type="submission" date="2020-08" db="EMBL/GenBank/DDBJ databases">
        <title>Genomic Encyclopedia of Type Strains, Phase IV (KMG-IV): sequencing the most valuable type-strain genomes for metagenomic binning, comparative biology and taxonomic classification.</title>
        <authorList>
            <person name="Goeker M."/>
        </authorList>
    </citation>
    <scope>NUCLEOTIDE SEQUENCE [LARGE SCALE GENOMIC DNA]</scope>
    <source>
        <strain evidence="5 6">YC6723</strain>
    </source>
</reference>
<dbReference type="InterPro" id="IPR013785">
    <property type="entry name" value="Aldolase_TIM"/>
</dbReference>
<comment type="similarity">
    <text evidence="2 4">Belongs to the triosephosphate isomerase family.</text>
</comment>
<dbReference type="InterPro" id="IPR000652">
    <property type="entry name" value="Triosephosphate_isomerase"/>
</dbReference>
<evidence type="ECO:0000313" key="5">
    <source>
        <dbReference type="EMBL" id="MBB4153655.1"/>
    </source>
</evidence>
<comment type="subcellular location">
    <subcellularLocation>
        <location evidence="4">Cytoplasm</location>
    </subcellularLocation>
</comment>
<dbReference type="GO" id="GO:0006094">
    <property type="term" value="P:gluconeogenesis"/>
    <property type="evidence" value="ECO:0007669"/>
    <property type="project" value="UniProtKB-UniPathway"/>
</dbReference>
<dbReference type="EC" id="5.3.1.1" evidence="4"/>
<protein>
    <recommendedName>
        <fullName evidence="4">Triosephosphate isomerase</fullName>
        <ecNumber evidence="4">5.3.1.1</ecNumber>
    </recommendedName>
</protein>
<dbReference type="UniPathway" id="UPA00138"/>
<dbReference type="AlphaFoldDB" id="A0A840FK08"/>
<keyword evidence="6" id="KW-1185">Reference proteome</keyword>
<comment type="catalytic activity">
    <reaction evidence="4">
        <text>D-glyceraldehyde 3-phosphate = dihydroxyacetone phosphate</text>
        <dbReference type="Rhea" id="RHEA:18585"/>
        <dbReference type="ChEBI" id="CHEBI:57642"/>
        <dbReference type="ChEBI" id="CHEBI:59776"/>
        <dbReference type="EC" id="5.3.1.1"/>
    </reaction>
</comment>
<comment type="subunit">
    <text evidence="4">Homodimer.</text>
</comment>
<dbReference type="Pfam" id="PF00121">
    <property type="entry name" value="TIM"/>
    <property type="match status" value="1"/>
</dbReference>
<evidence type="ECO:0000256" key="1">
    <source>
        <dbReference type="ARBA" id="ARBA00000148"/>
    </source>
</evidence>
<comment type="catalytic activity">
    <reaction evidence="1">
        <text>L-erythrulose 1-phosphate = D-erythrulose 4-phosphate</text>
        <dbReference type="Rhea" id="RHEA:49588"/>
        <dbReference type="ChEBI" id="CHEBI:58002"/>
        <dbReference type="ChEBI" id="CHEBI:90796"/>
        <dbReference type="EC" id="5.3.1.33"/>
    </reaction>
</comment>
<dbReference type="PANTHER" id="PTHR21139">
    <property type="entry name" value="TRIOSEPHOSPHATE ISOMERASE"/>
    <property type="match status" value="1"/>
</dbReference>
<proteinExistence type="inferred from homology"/>
<dbReference type="UniPathway" id="UPA00109">
    <property type="reaction ID" value="UER00189"/>
</dbReference>
<sequence length="241" mass="24251">MTPYVVGNWKMHGQGASLPTISAIADAAAETPHVDIALCLPATLIHRAAAAAPTLAIGGQDCHAETEGAHTGAVSAAMLRDAGASLVILGHSECRAAGDTDAQIARKITAAQAAGLDVILCVGETDRGGDTTDVVVAQLRASLPPGAGSLTIAYEPVWAIGQGITPAPRDVATIAAAVRREASDARILYGGSITADTAAAMVDHGNVDGLLVGKASLSADSFTAIVEAVNDLQRIGMTSSR</sequence>
<dbReference type="Gene3D" id="3.20.20.70">
    <property type="entry name" value="Aldolase class I"/>
    <property type="match status" value="1"/>
</dbReference>
<organism evidence="5 6">
    <name type="scientific">Sphingomonas jinjuensis</name>
    <dbReference type="NCBI Taxonomy" id="535907"/>
    <lineage>
        <taxon>Bacteria</taxon>
        <taxon>Pseudomonadati</taxon>
        <taxon>Pseudomonadota</taxon>
        <taxon>Alphaproteobacteria</taxon>
        <taxon>Sphingomonadales</taxon>
        <taxon>Sphingomonadaceae</taxon>
        <taxon>Sphingomonas</taxon>
    </lineage>
</organism>
<comment type="pathway">
    <text evidence="4">Carbohydrate degradation; glycolysis; D-glyceraldehyde 3-phosphate from glycerone phosphate: step 1/1.</text>
</comment>
<dbReference type="PANTHER" id="PTHR21139:SF42">
    <property type="entry name" value="TRIOSEPHOSPHATE ISOMERASE"/>
    <property type="match status" value="1"/>
</dbReference>
<name>A0A840FK08_9SPHN</name>
<keyword evidence="3 4" id="KW-0413">Isomerase</keyword>
<accession>A0A840FK08</accession>
<evidence type="ECO:0000256" key="3">
    <source>
        <dbReference type="ARBA" id="ARBA00023235"/>
    </source>
</evidence>
<keyword evidence="4" id="KW-0324">Glycolysis</keyword>
<dbReference type="GO" id="GO:0019563">
    <property type="term" value="P:glycerol catabolic process"/>
    <property type="evidence" value="ECO:0007669"/>
    <property type="project" value="TreeGrafter"/>
</dbReference>
<dbReference type="GO" id="GO:0046166">
    <property type="term" value="P:glyceraldehyde-3-phosphate biosynthetic process"/>
    <property type="evidence" value="ECO:0007669"/>
    <property type="project" value="TreeGrafter"/>
</dbReference>
<dbReference type="GO" id="GO:0004807">
    <property type="term" value="F:triose-phosphate isomerase activity"/>
    <property type="evidence" value="ECO:0007669"/>
    <property type="project" value="UniProtKB-UniRule"/>
</dbReference>
<dbReference type="SUPFAM" id="SSF51351">
    <property type="entry name" value="Triosephosphate isomerase (TIM)"/>
    <property type="match status" value="1"/>
</dbReference>
<dbReference type="InterPro" id="IPR035990">
    <property type="entry name" value="TIM_sf"/>
</dbReference>
<dbReference type="CDD" id="cd00311">
    <property type="entry name" value="TIM"/>
    <property type="match status" value="1"/>
</dbReference>
<keyword evidence="4" id="KW-0312">Gluconeogenesis</keyword>
<dbReference type="PROSITE" id="PS51440">
    <property type="entry name" value="TIM_2"/>
    <property type="match status" value="1"/>
</dbReference>
<evidence type="ECO:0000256" key="4">
    <source>
        <dbReference type="RuleBase" id="RU363013"/>
    </source>
</evidence>
<dbReference type="GO" id="GO:0005829">
    <property type="term" value="C:cytosol"/>
    <property type="evidence" value="ECO:0007669"/>
    <property type="project" value="TreeGrafter"/>
</dbReference>